<dbReference type="InterPro" id="IPR044770">
    <property type="entry name" value="MFS_spinster-like"/>
</dbReference>
<evidence type="ECO:0000256" key="5">
    <source>
        <dbReference type="ARBA" id="ARBA00023136"/>
    </source>
</evidence>
<feature type="transmembrane region" description="Helical" evidence="6">
    <location>
        <begin position="397"/>
        <end position="418"/>
    </location>
</feature>
<dbReference type="GO" id="GO:0016020">
    <property type="term" value="C:membrane"/>
    <property type="evidence" value="ECO:0007669"/>
    <property type="project" value="UniProtKB-SubCell"/>
</dbReference>
<feature type="transmembrane region" description="Helical" evidence="6">
    <location>
        <begin position="118"/>
        <end position="143"/>
    </location>
</feature>
<evidence type="ECO:0000256" key="6">
    <source>
        <dbReference type="SAM" id="Phobius"/>
    </source>
</evidence>
<dbReference type="InterPro" id="IPR036259">
    <property type="entry name" value="MFS_trans_sf"/>
</dbReference>
<name>A0A658QWZ6_9BURK</name>
<keyword evidence="3 6" id="KW-0812">Transmembrane</keyword>
<feature type="transmembrane region" description="Helical" evidence="6">
    <location>
        <begin position="93"/>
        <end position="112"/>
    </location>
</feature>
<feature type="transmembrane region" description="Helical" evidence="6">
    <location>
        <begin position="61"/>
        <end position="81"/>
    </location>
</feature>
<feature type="transmembrane region" description="Helical" evidence="6">
    <location>
        <begin position="308"/>
        <end position="328"/>
    </location>
</feature>
<organism evidence="8 9">
    <name type="scientific">Caballeronia concitans</name>
    <dbReference type="NCBI Taxonomy" id="1777133"/>
    <lineage>
        <taxon>Bacteria</taxon>
        <taxon>Pseudomonadati</taxon>
        <taxon>Pseudomonadota</taxon>
        <taxon>Betaproteobacteria</taxon>
        <taxon>Burkholderiales</taxon>
        <taxon>Burkholderiaceae</taxon>
        <taxon>Caballeronia</taxon>
    </lineage>
</organism>
<dbReference type="PANTHER" id="PTHR23505:SF79">
    <property type="entry name" value="PROTEIN SPINSTER"/>
    <property type="match status" value="1"/>
</dbReference>
<dbReference type="InterPro" id="IPR011701">
    <property type="entry name" value="MFS"/>
</dbReference>
<feature type="transmembrane region" description="Helical" evidence="6">
    <location>
        <begin position="239"/>
        <end position="259"/>
    </location>
</feature>
<dbReference type="InterPro" id="IPR020846">
    <property type="entry name" value="MFS_dom"/>
</dbReference>
<evidence type="ECO:0000256" key="1">
    <source>
        <dbReference type="ARBA" id="ARBA00004141"/>
    </source>
</evidence>
<proteinExistence type="predicted"/>
<feature type="domain" description="Major facilitator superfamily (MFS) profile" evidence="7">
    <location>
        <begin position="26"/>
        <end position="423"/>
    </location>
</feature>
<accession>A0A658QWZ6</accession>
<gene>
    <name evidence="8" type="ORF">AWB72_02558</name>
</gene>
<comment type="subcellular location">
    <subcellularLocation>
        <location evidence="1">Membrane</location>
        <topology evidence="1">Multi-pass membrane protein</topology>
    </subcellularLocation>
</comment>
<dbReference type="AlphaFoldDB" id="A0A658QWZ6"/>
<keyword evidence="2" id="KW-0813">Transport</keyword>
<dbReference type="Gene3D" id="1.20.1250.20">
    <property type="entry name" value="MFS general substrate transporter like domains"/>
    <property type="match status" value="2"/>
</dbReference>
<dbReference type="RefSeq" id="WP_040052672.1">
    <property type="nucleotide sequence ID" value="NZ_FCNV02000004.1"/>
</dbReference>
<feature type="transmembrane region" description="Helical" evidence="6">
    <location>
        <begin position="20"/>
        <end position="41"/>
    </location>
</feature>
<sequence>MLMQHAESATDDASSTQADVRGYAWVVFALTIGLLLSDYMSRQVLNAVFPLLKATWNLSDTRLGSLSSVVALMVGLLTFPLSVLADRWGRVKSIVLMAAMWSLATLGCAISTNYGEMLLARAFVGIGEAAYGSVGIAVVLSIFPARLRATLTGTFMAGGAFGSVLGMALGGSIAARMGWRPAFGAMAAMGIVLVIAYRIVVTEKRLAPLQPFSTRKQTLGVRMSFLALMKGLFSTKSVVCAYIGSGIHLLVPAAVWAWMPSFLSRYYGMSTAKAAMSAALFVLITGVGMVMCGMLADRLGKHVRERKWSTAIAFCLACFVLLAVGFRMPAGPLQLLLIGAGMFFSAGASGPSGAMVANLTPPSIHSSAFATLTLANNLLGLAPAAFLTGVLADRIGLVGALQLVPFAPLLAAFAFFIGRRNYTGDLNRLDALRQQSAR</sequence>
<evidence type="ECO:0000313" key="8">
    <source>
        <dbReference type="EMBL" id="SAL30302.1"/>
    </source>
</evidence>
<feature type="transmembrane region" description="Helical" evidence="6">
    <location>
        <begin position="369"/>
        <end position="391"/>
    </location>
</feature>
<evidence type="ECO:0000259" key="7">
    <source>
        <dbReference type="PROSITE" id="PS50850"/>
    </source>
</evidence>
<dbReference type="SUPFAM" id="SSF103473">
    <property type="entry name" value="MFS general substrate transporter"/>
    <property type="match status" value="1"/>
</dbReference>
<dbReference type="PROSITE" id="PS50850">
    <property type="entry name" value="MFS"/>
    <property type="match status" value="1"/>
</dbReference>
<evidence type="ECO:0000256" key="4">
    <source>
        <dbReference type="ARBA" id="ARBA00022989"/>
    </source>
</evidence>
<protein>
    <submittedName>
        <fullName evidence="8">Major facilitator transporter</fullName>
    </submittedName>
</protein>
<dbReference type="Proteomes" id="UP000198263">
    <property type="component" value="Unassembled WGS sequence"/>
</dbReference>
<dbReference type="OrthoDB" id="7002695at2"/>
<evidence type="ECO:0000256" key="2">
    <source>
        <dbReference type="ARBA" id="ARBA00022448"/>
    </source>
</evidence>
<keyword evidence="4 6" id="KW-1133">Transmembrane helix</keyword>
<evidence type="ECO:0000313" key="9">
    <source>
        <dbReference type="Proteomes" id="UP000198263"/>
    </source>
</evidence>
<reference evidence="8 9" key="1">
    <citation type="submission" date="2016-01" db="EMBL/GenBank/DDBJ databases">
        <authorList>
            <person name="Peeters C."/>
        </authorList>
    </citation>
    <scope>NUCLEOTIDE SEQUENCE [LARGE SCALE GENOMIC DNA]</scope>
    <source>
        <strain evidence="8">LMG 29315</strain>
    </source>
</reference>
<evidence type="ECO:0000256" key="3">
    <source>
        <dbReference type="ARBA" id="ARBA00022692"/>
    </source>
</evidence>
<comment type="caution">
    <text evidence="8">The sequence shown here is derived from an EMBL/GenBank/DDBJ whole genome shotgun (WGS) entry which is preliminary data.</text>
</comment>
<keyword evidence="9" id="KW-1185">Reference proteome</keyword>
<feature type="transmembrane region" description="Helical" evidence="6">
    <location>
        <begin position="274"/>
        <end position="296"/>
    </location>
</feature>
<feature type="transmembrane region" description="Helical" evidence="6">
    <location>
        <begin position="334"/>
        <end position="357"/>
    </location>
</feature>
<dbReference type="EMBL" id="FCNV02000004">
    <property type="protein sequence ID" value="SAL30302.1"/>
    <property type="molecule type" value="Genomic_DNA"/>
</dbReference>
<feature type="transmembrane region" description="Helical" evidence="6">
    <location>
        <begin position="155"/>
        <end position="175"/>
    </location>
</feature>
<dbReference type="PANTHER" id="PTHR23505">
    <property type="entry name" value="SPINSTER"/>
    <property type="match status" value="1"/>
</dbReference>
<dbReference type="GO" id="GO:0022857">
    <property type="term" value="F:transmembrane transporter activity"/>
    <property type="evidence" value="ECO:0007669"/>
    <property type="project" value="InterPro"/>
</dbReference>
<feature type="transmembrane region" description="Helical" evidence="6">
    <location>
        <begin position="181"/>
        <end position="200"/>
    </location>
</feature>
<dbReference type="Pfam" id="PF07690">
    <property type="entry name" value="MFS_1"/>
    <property type="match status" value="1"/>
</dbReference>
<keyword evidence="5 6" id="KW-0472">Membrane</keyword>